<dbReference type="EMBL" id="CM045759">
    <property type="protein sequence ID" value="KAI8017319.1"/>
    <property type="molecule type" value="Genomic_DNA"/>
</dbReference>
<sequence length="134" mass="15244">MTTTIDIKDALRTFLFLFLLSFFLSKYSSEGKVSTKGDTYNYGIMLLETFTRKKSTDEMFSEAQSLKQWVNASLPDRVMDVVDGGLLRTEDGRDVFVNKDYLLAIMGMSNCSFFAVDMLELCLVVMYNSENGFV</sequence>
<evidence type="ECO:0000313" key="1">
    <source>
        <dbReference type="EMBL" id="KAI8017319.1"/>
    </source>
</evidence>
<comment type="caution">
    <text evidence="1">The sequence shown here is derived from an EMBL/GenBank/DDBJ whole genome shotgun (WGS) entry which is preliminary data.</text>
</comment>
<proteinExistence type="predicted"/>
<reference evidence="1 2" key="1">
    <citation type="journal article" date="2022" name="Plant J.">
        <title>Chromosome-level genome of Camellia lanceoleosa provides a valuable resource for understanding genome evolution and self-incompatibility.</title>
        <authorList>
            <person name="Gong W."/>
            <person name="Xiao S."/>
            <person name="Wang L."/>
            <person name="Liao Z."/>
            <person name="Chang Y."/>
            <person name="Mo W."/>
            <person name="Hu G."/>
            <person name="Li W."/>
            <person name="Zhao G."/>
            <person name="Zhu H."/>
            <person name="Hu X."/>
            <person name="Ji K."/>
            <person name="Xiang X."/>
            <person name="Song Q."/>
            <person name="Yuan D."/>
            <person name="Jin S."/>
            <person name="Zhang L."/>
        </authorList>
    </citation>
    <scope>NUCLEOTIDE SEQUENCE [LARGE SCALE GENOMIC DNA]</scope>
    <source>
        <strain evidence="1">SQ_2022a</strain>
    </source>
</reference>
<accession>A0ACC0HX54</accession>
<name>A0ACC0HX54_9ERIC</name>
<dbReference type="Proteomes" id="UP001060215">
    <property type="component" value="Chromosome 2"/>
</dbReference>
<keyword evidence="2" id="KW-1185">Reference proteome</keyword>
<evidence type="ECO:0000313" key="2">
    <source>
        <dbReference type="Proteomes" id="UP001060215"/>
    </source>
</evidence>
<organism evidence="1 2">
    <name type="scientific">Camellia lanceoleosa</name>
    <dbReference type="NCBI Taxonomy" id="1840588"/>
    <lineage>
        <taxon>Eukaryota</taxon>
        <taxon>Viridiplantae</taxon>
        <taxon>Streptophyta</taxon>
        <taxon>Embryophyta</taxon>
        <taxon>Tracheophyta</taxon>
        <taxon>Spermatophyta</taxon>
        <taxon>Magnoliopsida</taxon>
        <taxon>eudicotyledons</taxon>
        <taxon>Gunneridae</taxon>
        <taxon>Pentapetalae</taxon>
        <taxon>asterids</taxon>
        <taxon>Ericales</taxon>
        <taxon>Theaceae</taxon>
        <taxon>Camellia</taxon>
    </lineage>
</organism>
<gene>
    <name evidence="1" type="ORF">LOK49_LG04G00396</name>
</gene>
<protein>
    <submittedName>
        <fullName evidence="1">LRR receptor-like serine/threonine-protein kinase</fullName>
    </submittedName>
</protein>